<evidence type="ECO:0000256" key="1">
    <source>
        <dbReference type="SAM" id="MobiDB-lite"/>
    </source>
</evidence>
<evidence type="ECO:0000256" key="2">
    <source>
        <dbReference type="SAM" id="Phobius"/>
    </source>
</evidence>
<evidence type="ECO:0000313" key="4">
    <source>
        <dbReference type="Proteomes" id="UP000646548"/>
    </source>
</evidence>
<accession>A0A834CTS5</accession>
<dbReference type="AlphaFoldDB" id="A0A834CTS5"/>
<keyword evidence="2" id="KW-1133">Transmembrane helix</keyword>
<organism evidence="3 4">
    <name type="scientific">Oryzias melastigma</name>
    <name type="common">Marine medaka</name>
    <dbReference type="NCBI Taxonomy" id="30732"/>
    <lineage>
        <taxon>Eukaryota</taxon>
        <taxon>Metazoa</taxon>
        <taxon>Chordata</taxon>
        <taxon>Craniata</taxon>
        <taxon>Vertebrata</taxon>
        <taxon>Euteleostomi</taxon>
        <taxon>Actinopterygii</taxon>
        <taxon>Neopterygii</taxon>
        <taxon>Teleostei</taxon>
        <taxon>Neoteleostei</taxon>
        <taxon>Acanthomorphata</taxon>
        <taxon>Ovalentaria</taxon>
        <taxon>Atherinomorphae</taxon>
        <taxon>Beloniformes</taxon>
        <taxon>Adrianichthyidae</taxon>
        <taxon>Oryziinae</taxon>
        <taxon>Oryzias</taxon>
    </lineage>
</organism>
<dbReference type="Proteomes" id="UP000646548">
    <property type="component" value="Unassembled WGS sequence"/>
</dbReference>
<evidence type="ECO:0000313" key="3">
    <source>
        <dbReference type="EMBL" id="KAF6732353.1"/>
    </source>
</evidence>
<name>A0A834CTS5_ORYME</name>
<dbReference type="EMBL" id="WKFB01000193">
    <property type="protein sequence ID" value="KAF6732353.1"/>
    <property type="molecule type" value="Genomic_DNA"/>
</dbReference>
<keyword evidence="2" id="KW-0472">Membrane</keyword>
<protein>
    <submittedName>
        <fullName evidence="3">Uncharacterized protein</fullName>
    </submittedName>
</protein>
<reference evidence="3" key="1">
    <citation type="journal article" name="BMC Genomics">
        <title>Long-read sequencing and de novo genome assembly of marine medaka (Oryzias melastigma).</title>
        <authorList>
            <person name="Liang P."/>
            <person name="Saqib H.S.A."/>
            <person name="Ni X."/>
            <person name="Shen Y."/>
        </authorList>
    </citation>
    <scope>NUCLEOTIDE SEQUENCE</scope>
    <source>
        <strain evidence="3">Bigg-433</strain>
    </source>
</reference>
<comment type="caution">
    <text evidence="3">The sequence shown here is derived from an EMBL/GenBank/DDBJ whole genome shotgun (WGS) entry which is preliminary data.</text>
</comment>
<feature type="transmembrane region" description="Helical" evidence="2">
    <location>
        <begin position="79"/>
        <end position="100"/>
    </location>
</feature>
<proteinExistence type="predicted"/>
<gene>
    <name evidence="3" type="ORF">FQA47_017831</name>
</gene>
<feature type="region of interest" description="Disordered" evidence="1">
    <location>
        <begin position="364"/>
        <end position="391"/>
    </location>
</feature>
<sequence>MCLTAAPLVSGREGGMWAETEQDSHFTSETFKLQMNQTQQTAGCVRTLPPWFSLAPAGVMWWIFQLEVLLHSSGSRVEVWSRLLLAGLLCVVLAVSLWALRRRLGPRRNQEEPESKQHQEAVYKGKNNHFVWTSQSRTTELQVPVSVALADSVLLCVLQEPLQDPSVAHIEALLSRLEAVARSLQNFSTGSEPKPEEDGMLSDKVKLTSSYLQERIGSLHALVQVQAGFEASVEDVLQGLDGLWKQLEELHTGVTLSKREGQGHKDLASAQTEAETLFAVLNHYKNQLGSCEVQLKESTQLLQELTWSHTHICNKVNSSSESVWPELLLQANIEQFDKVQESFTCLEQQTSTFQAHLEGLGKGHPELISAAGPSSATRRDSEESGGALQRRGVGKELLPPAVWEGQPAPPLPVWTSAQKRKEKVMLVSVHPEDSADVDHLTRPLLPLCCFLPAA</sequence>
<keyword evidence="2" id="KW-0812">Transmembrane</keyword>